<comment type="caution">
    <text evidence="1">The sequence shown here is derived from an EMBL/GenBank/DDBJ whole genome shotgun (WGS) entry which is preliminary data.</text>
</comment>
<dbReference type="Proteomes" id="UP001209540">
    <property type="component" value="Unassembled WGS sequence"/>
</dbReference>
<dbReference type="EMBL" id="JAIXMP010000006">
    <property type="protein sequence ID" value="KAI9271619.1"/>
    <property type="molecule type" value="Genomic_DNA"/>
</dbReference>
<dbReference type="AlphaFoldDB" id="A0AAD5K6D7"/>
<reference evidence="1" key="2">
    <citation type="submission" date="2023-02" db="EMBL/GenBank/DDBJ databases">
        <authorList>
            <consortium name="DOE Joint Genome Institute"/>
            <person name="Mondo S.J."/>
            <person name="Chang Y."/>
            <person name="Wang Y."/>
            <person name="Ahrendt S."/>
            <person name="Andreopoulos W."/>
            <person name="Barry K."/>
            <person name="Beard J."/>
            <person name="Benny G.L."/>
            <person name="Blankenship S."/>
            <person name="Bonito G."/>
            <person name="Cuomo C."/>
            <person name="Desiro A."/>
            <person name="Gervers K.A."/>
            <person name="Hundley H."/>
            <person name="Kuo A."/>
            <person name="LaButti K."/>
            <person name="Lang B.F."/>
            <person name="Lipzen A."/>
            <person name="O'Donnell K."/>
            <person name="Pangilinan J."/>
            <person name="Reynolds N."/>
            <person name="Sandor L."/>
            <person name="Smith M.W."/>
            <person name="Tsang A."/>
            <person name="Grigoriev I.V."/>
            <person name="Stajich J.E."/>
            <person name="Spatafora J.W."/>
        </authorList>
    </citation>
    <scope>NUCLEOTIDE SEQUENCE</scope>
    <source>
        <strain evidence="1">RSA 2281</strain>
    </source>
</reference>
<keyword evidence="2" id="KW-1185">Reference proteome</keyword>
<accession>A0AAD5K6D7</accession>
<organism evidence="1 2">
    <name type="scientific">Phascolomyces articulosus</name>
    <dbReference type="NCBI Taxonomy" id="60185"/>
    <lineage>
        <taxon>Eukaryota</taxon>
        <taxon>Fungi</taxon>
        <taxon>Fungi incertae sedis</taxon>
        <taxon>Mucoromycota</taxon>
        <taxon>Mucoromycotina</taxon>
        <taxon>Mucoromycetes</taxon>
        <taxon>Mucorales</taxon>
        <taxon>Lichtheimiaceae</taxon>
        <taxon>Phascolomyces</taxon>
    </lineage>
</organism>
<protein>
    <submittedName>
        <fullName evidence="1">Uncharacterized protein</fullName>
    </submittedName>
</protein>
<evidence type="ECO:0000313" key="2">
    <source>
        <dbReference type="Proteomes" id="UP001209540"/>
    </source>
</evidence>
<name>A0AAD5K6D7_9FUNG</name>
<sequence>MVLPNILPGPQKILQRLDLERKRYPELRRLPSYNNRHNDNVGQTGLERTASIPGISLSQARIIQTRTGGDEWQNTPEVLQAAFEEHMRDLRSRIRQVPATEIACRPHPGVMARFRGRSIHYFIQQPVVCDSQGKIHGTVFVNELFSATAHESEGIFVGKHIVDPKFWIWIQMSVNTLYERKSQVEASNLKTKRNEAVFRSAPSLKSRWGSIHPNISKLCGYYDRIVLRINGALKTYAEVEGSEFAHFRCLKEVLYKSGDNKDEISVCPIGTKKAKEGAARIHEPGLERKKDRAIQEKQIHLNQERLEVMRRHADMEIMSKDLIGMGERERLFFEMLNDEVANR</sequence>
<evidence type="ECO:0000313" key="1">
    <source>
        <dbReference type="EMBL" id="KAI9271619.1"/>
    </source>
</evidence>
<proteinExistence type="predicted"/>
<reference evidence="1" key="1">
    <citation type="journal article" date="2022" name="IScience">
        <title>Evolution of zygomycete secretomes and the origins of terrestrial fungal ecologies.</title>
        <authorList>
            <person name="Chang Y."/>
            <person name="Wang Y."/>
            <person name="Mondo S."/>
            <person name="Ahrendt S."/>
            <person name="Andreopoulos W."/>
            <person name="Barry K."/>
            <person name="Beard J."/>
            <person name="Benny G.L."/>
            <person name="Blankenship S."/>
            <person name="Bonito G."/>
            <person name="Cuomo C."/>
            <person name="Desiro A."/>
            <person name="Gervers K.A."/>
            <person name="Hundley H."/>
            <person name="Kuo A."/>
            <person name="LaButti K."/>
            <person name="Lang B.F."/>
            <person name="Lipzen A."/>
            <person name="O'Donnell K."/>
            <person name="Pangilinan J."/>
            <person name="Reynolds N."/>
            <person name="Sandor L."/>
            <person name="Smith M.E."/>
            <person name="Tsang A."/>
            <person name="Grigoriev I.V."/>
            <person name="Stajich J.E."/>
            <person name="Spatafora J.W."/>
        </authorList>
    </citation>
    <scope>NUCLEOTIDE SEQUENCE</scope>
    <source>
        <strain evidence="1">RSA 2281</strain>
    </source>
</reference>
<gene>
    <name evidence="1" type="ORF">BDA99DRAFT_534107</name>
</gene>